<dbReference type="OrthoDB" id="5505333at2"/>
<name>A0A1G6LPU1_9BACT</name>
<dbReference type="Gene3D" id="2.30.30.760">
    <property type="match status" value="1"/>
</dbReference>
<keyword evidence="1" id="KW-0472">Membrane</keyword>
<keyword evidence="1" id="KW-1133">Transmembrane helix</keyword>
<proteinExistence type="predicted"/>
<protein>
    <submittedName>
        <fullName evidence="3">Flagella basal body P-ring formation protein FlgA</fullName>
    </submittedName>
</protein>
<dbReference type="PANTHER" id="PTHR36307">
    <property type="entry name" value="FLAGELLA BASAL BODY P-RING FORMATION PROTEIN FLGA"/>
    <property type="match status" value="1"/>
</dbReference>
<dbReference type="InterPro" id="IPR017585">
    <property type="entry name" value="SAF_FlgA"/>
</dbReference>
<reference evidence="4" key="1">
    <citation type="submission" date="2016-10" db="EMBL/GenBank/DDBJ databases">
        <authorList>
            <person name="Varghese N."/>
            <person name="Submissions S."/>
        </authorList>
    </citation>
    <scope>NUCLEOTIDE SEQUENCE [LARGE SCALE GENOMIC DNA]</scope>
    <source>
        <strain evidence="4">DSM 8415</strain>
    </source>
</reference>
<gene>
    <name evidence="3" type="ORF">SAMN05660835_00870</name>
</gene>
<sequence length="305" mass="34718">MQKLYKHLIKCCKLPIISSSSLLLVIFILIYVVAQACDIDLIKNVEVNSDRIFISNIASKYPKNIEKMPVSLAPMPNETTKIDANYLKSVLNSNNMHYSVCGEYSIVKRKAFLITADTIYRLMGEKDLIIQTKLPIALPYNHYTLSISGIKNYGEYSWIQLTVILNNQVYRNFFIQYLKKINSLVPIASQDIRSYQVISKDDIEYKKVDYVPSYVITSKDSIIGAKALGNIKQGSYFTFYNTQRQMLVNYGDIVSAVYDKDGIDIQTSAKALQMGYKGDIIKIEFHSKRIGNAKVIGLKKVEIIQ</sequence>
<dbReference type="RefSeq" id="WP_159427489.1">
    <property type="nucleotide sequence ID" value="NZ_FMYU01000005.1"/>
</dbReference>
<dbReference type="Proteomes" id="UP000199411">
    <property type="component" value="Unassembled WGS sequence"/>
</dbReference>
<dbReference type="Gene3D" id="3.90.1210.10">
    <property type="entry name" value="Antifreeze-like/N-acetylneuraminic acid synthase C-terminal domain"/>
    <property type="match status" value="1"/>
</dbReference>
<keyword evidence="3" id="KW-0969">Cilium</keyword>
<dbReference type="PANTHER" id="PTHR36307:SF1">
    <property type="entry name" value="FLAGELLA BASAL BODY P-RING FORMATION PROTEIN FLGA"/>
    <property type="match status" value="1"/>
</dbReference>
<organism evidence="3 4">
    <name type="scientific">Desulfurella multipotens</name>
    <dbReference type="NCBI Taxonomy" id="79269"/>
    <lineage>
        <taxon>Bacteria</taxon>
        <taxon>Pseudomonadati</taxon>
        <taxon>Campylobacterota</taxon>
        <taxon>Desulfurellia</taxon>
        <taxon>Desulfurellales</taxon>
        <taxon>Desulfurellaceae</taxon>
        <taxon>Desulfurella</taxon>
    </lineage>
</organism>
<evidence type="ECO:0000313" key="3">
    <source>
        <dbReference type="EMBL" id="SDC45221.1"/>
    </source>
</evidence>
<keyword evidence="3" id="KW-0282">Flagellum</keyword>
<dbReference type="NCBIfam" id="TIGR03170">
    <property type="entry name" value="flgA_cterm"/>
    <property type="match status" value="1"/>
</dbReference>
<dbReference type="InterPro" id="IPR039246">
    <property type="entry name" value="Flagellar_FlgA"/>
</dbReference>
<accession>A0A1G6LPU1</accession>
<evidence type="ECO:0000256" key="1">
    <source>
        <dbReference type="SAM" id="Phobius"/>
    </source>
</evidence>
<evidence type="ECO:0000313" key="4">
    <source>
        <dbReference type="Proteomes" id="UP000199411"/>
    </source>
</evidence>
<keyword evidence="1" id="KW-0812">Transmembrane</keyword>
<keyword evidence="3" id="KW-0966">Cell projection</keyword>
<dbReference type="AlphaFoldDB" id="A0A1G6LPU1"/>
<evidence type="ECO:0000259" key="2">
    <source>
        <dbReference type="Pfam" id="PF13144"/>
    </source>
</evidence>
<keyword evidence="4" id="KW-1185">Reference proteome</keyword>
<dbReference type="Pfam" id="PF13144">
    <property type="entry name" value="ChapFlgA"/>
    <property type="match status" value="1"/>
</dbReference>
<dbReference type="GO" id="GO:0044780">
    <property type="term" value="P:bacterial-type flagellum assembly"/>
    <property type="evidence" value="ECO:0007669"/>
    <property type="project" value="InterPro"/>
</dbReference>
<dbReference type="CDD" id="cd11614">
    <property type="entry name" value="SAF_CpaB_FlgA_like"/>
    <property type="match status" value="1"/>
</dbReference>
<feature type="domain" description="Flagella basal body P-ring formation protein FlgA SAF" evidence="2">
    <location>
        <begin position="185"/>
        <end position="303"/>
    </location>
</feature>
<dbReference type="EMBL" id="FMYU01000005">
    <property type="protein sequence ID" value="SDC45221.1"/>
    <property type="molecule type" value="Genomic_DNA"/>
</dbReference>
<feature type="transmembrane region" description="Helical" evidence="1">
    <location>
        <begin position="12"/>
        <end position="34"/>
    </location>
</feature>